<sequence length="124" mass="13366">MGLALAMTFTPITISPANTAINSTIRTTNNTNPISAANILITTNTKMNHAGPATLITLLTLRLVMQLLLLPLLTILQLLLPLAPLLPMFIEGTKSRPIPLDSQNFLSLAKHSVNKLDSPQFKGL</sequence>
<dbReference type="EMBL" id="GEEE01017672">
    <property type="protein sequence ID" value="JAP45553.1"/>
    <property type="molecule type" value="Transcribed_RNA"/>
</dbReference>
<reference evidence="2" key="1">
    <citation type="submission" date="2016-01" db="EMBL/GenBank/DDBJ databases">
        <title>Reference transcriptome for the parasite Schistocephalus solidus: insights into the molecular evolution of parasitism.</title>
        <authorList>
            <person name="Hebert F.O."/>
            <person name="Grambauer S."/>
            <person name="Barber I."/>
            <person name="Landry C.R."/>
            <person name="Aubin-Horth N."/>
        </authorList>
    </citation>
    <scope>NUCLEOTIDE SEQUENCE</scope>
</reference>
<evidence type="ECO:0000313" key="2">
    <source>
        <dbReference type="EMBL" id="JAP45553.1"/>
    </source>
</evidence>
<proteinExistence type="predicted"/>
<dbReference type="AlphaFoldDB" id="A0A0X3P1M0"/>
<name>A0A0X3P1M0_SCHSO</name>
<keyword evidence="1" id="KW-0812">Transmembrane</keyword>
<evidence type="ECO:0000256" key="1">
    <source>
        <dbReference type="SAM" id="Phobius"/>
    </source>
</evidence>
<protein>
    <submittedName>
        <fullName evidence="2">Uncharacterized protein</fullName>
    </submittedName>
</protein>
<keyword evidence="1" id="KW-0472">Membrane</keyword>
<gene>
    <name evidence="2" type="ORF">TR128196</name>
</gene>
<organism evidence="2">
    <name type="scientific">Schistocephalus solidus</name>
    <name type="common">Tapeworm</name>
    <dbReference type="NCBI Taxonomy" id="70667"/>
    <lineage>
        <taxon>Eukaryota</taxon>
        <taxon>Metazoa</taxon>
        <taxon>Spiralia</taxon>
        <taxon>Lophotrochozoa</taxon>
        <taxon>Platyhelminthes</taxon>
        <taxon>Cestoda</taxon>
        <taxon>Eucestoda</taxon>
        <taxon>Diphyllobothriidea</taxon>
        <taxon>Diphyllobothriidae</taxon>
        <taxon>Schistocephalus</taxon>
    </lineage>
</organism>
<keyword evidence="1" id="KW-1133">Transmembrane helix</keyword>
<accession>A0A0X3P1M0</accession>
<feature type="transmembrane region" description="Helical" evidence="1">
    <location>
        <begin position="63"/>
        <end position="86"/>
    </location>
</feature>